<evidence type="ECO:0000313" key="1">
    <source>
        <dbReference type="EMBL" id="KAF2688389.1"/>
    </source>
</evidence>
<keyword evidence="2" id="KW-1185">Reference proteome</keyword>
<proteinExistence type="predicted"/>
<gene>
    <name evidence="1" type="ORF">K458DRAFT_427981</name>
</gene>
<dbReference type="Proteomes" id="UP000799291">
    <property type="component" value="Unassembled WGS sequence"/>
</dbReference>
<dbReference type="AlphaFoldDB" id="A0A6G1JE35"/>
<dbReference type="EMBL" id="MU005573">
    <property type="protein sequence ID" value="KAF2688389.1"/>
    <property type="molecule type" value="Genomic_DNA"/>
</dbReference>
<reference evidence="1" key="1">
    <citation type="journal article" date="2020" name="Stud. Mycol.">
        <title>101 Dothideomycetes genomes: a test case for predicting lifestyles and emergence of pathogens.</title>
        <authorList>
            <person name="Haridas S."/>
            <person name="Albert R."/>
            <person name="Binder M."/>
            <person name="Bloem J."/>
            <person name="Labutti K."/>
            <person name="Salamov A."/>
            <person name="Andreopoulos B."/>
            <person name="Baker S."/>
            <person name="Barry K."/>
            <person name="Bills G."/>
            <person name="Bluhm B."/>
            <person name="Cannon C."/>
            <person name="Castanera R."/>
            <person name="Culley D."/>
            <person name="Daum C."/>
            <person name="Ezra D."/>
            <person name="Gonzalez J."/>
            <person name="Henrissat B."/>
            <person name="Kuo A."/>
            <person name="Liang C."/>
            <person name="Lipzen A."/>
            <person name="Lutzoni F."/>
            <person name="Magnuson J."/>
            <person name="Mondo S."/>
            <person name="Nolan M."/>
            <person name="Ohm R."/>
            <person name="Pangilinan J."/>
            <person name="Park H.-J."/>
            <person name="Ramirez L."/>
            <person name="Alfaro M."/>
            <person name="Sun H."/>
            <person name="Tritt A."/>
            <person name="Yoshinaga Y."/>
            <person name="Zwiers L.-H."/>
            <person name="Turgeon B."/>
            <person name="Goodwin S."/>
            <person name="Spatafora J."/>
            <person name="Crous P."/>
            <person name="Grigoriev I."/>
        </authorList>
    </citation>
    <scope>NUCLEOTIDE SEQUENCE</scope>
    <source>
        <strain evidence="1">CBS 122367</strain>
    </source>
</reference>
<evidence type="ECO:0000313" key="2">
    <source>
        <dbReference type="Proteomes" id="UP000799291"/>
    </source>
</evidence>
<name>A0A6G1JE35_9PLEO</name>
<organism evidence="1 2">
    <name type="scientific">Lentithecium fluviatile CBS 122367</name>
    <dbReference type="NCBI Taxonomy" id="1168545"/>
    <lineage>
        <taxon>Eukaryota</taxon>
        <taxon>Fungi</taxon>
        <taxon>Dikarya</taxon>
        <taxon>Ascomycota</taxon>
        <taxon>Pezizomycotina</taxon>
        <taxon>Dothideomycetes</taxon>
        <taxon>Pleosporomycetidae</taxon>
        <taxon>Pleosporales</taxon>
        <taxon>Massarineae</taxon>
        <taxon>Lentitheciaceae</taxon>
        <taxon>Lentithecium</taxon>
    </lineage>
</organism>
<accession>A0A6G1JE35</accession>
<sequence>MPAVWSVVVEPRSMDVNLHSSPSPPQSYPTSLGDILFQDACSPLMPQRRQNIGVASTGFAKPSSSATSPFQSNCTIAPARSAPPIDSSFITLVSLSALVSDPTSTTLVNIIMSTVVDPT</sequence>
<protein>
    <submittedName>
        <fullName evidence="1">Uncharacterized protein</fullName>
    </submittedName>
</protein>